<dbReference type="InterPro" id="IPR050227">
    <property type="entry name" value="Rab"/>
</dbReference>
<dbReference type="SMART" id="SM00174">
    <property type="entry name" value="RHO"/>
    <property type="match status" value="1"/>
</dbReference>
<dbReference type="EMBL" id="CAJZBQ010000058">
    <property type="protein sequence ID" value="CAG9334377.1"/>
    <property type="molecule type" value="Genomic_DNA"/>
</dbReference>
<reference evidence="3" key="1">
    <citation type="submission" date="2021-09" db="EMBL/GenBank/DDBJ databases">
        <authorList>
            <consortium name="AG Swart"/>
            <person name="Singh M."/>
            <person name="Singh A."/>
            <person name="Seah K."/>
            <person name="Emmerich C."/>
        </authorList>
    </citation>
    <scope>NUCLEOTIDE SEQUENCE</scope>
    <source>
        <strain evidence="3">ATCC30299</strain>
    </source>
</reference>
<dbReference type="PROSITE" id="PS51419">
    <property type="entry name" value="RAB"/>
    <property type="match status" value="1"/>
</dbReference>
<dbReference type="Pfam" id="PF00071">
    <property type="entry name" value="Ras"/>
    <property type="match status" value="1"/>
</dbReference>
<organism evidence="3 4">
    <name type="scientific">Blepharisma stoltei</name>
    <dbReference type="NCBI Taxonomy" id="1481888"/>
    <lineage>
        <taxon>Eukaryota</taxon>
        <taxon>Sar</taxon>
        <taxon>Alveolata</taxon>
        <taxon>Ciliophora</taxon>
        <taxon>Postciliodesmatophora</taxon>
        <taxon>Heterotrichea</taxon>
        <taxon>Heterotrichida</taxon>
        <taxon>Blepharismidae</taxon>
        <taxon>Blepharisma</taxon>
    </lineage>
</organism>
<evidence type="ECO:0000313" key="4">
    <source>
        <dbReference type="Proteomes" id="UP001162131"/>
    </source>
</evidence>
<dbReference type="Proteomes" id="UP001162131">
    <property type="component" value="Unassembled WGS sequence"/>
</dbReference>
<sequence length="164" mass="18965">MFSYLNQSTSEDYWNNIGIRINARSTQLLGKQISFQLWETAGELRSHTLTTSCISGSNAFIIIMDLSNTSATYWKNEIDKLLKDKTRTILLIGNKADLQLERMVTYEDAKRLADEWGSIYIETSAKTKYNVDKAFEVLIRSIANTIQNPNHFKNYWTFKLYEVG</sequence>
<keyword evidence="1" id="KW-0547">Nucleotide-binding</keyword>
<dbReference type="GO" id="GO:0003924">
    <property type="term" value="F:GTPase activity"/>
    <property type="evidence" value="ECO:0007669"/>
    <property type="project" value="InterPro"/>
</dbReference>
<dbReference type="PROSITE" id="PS51421">
    <property type="entry name" value="RAS"/>
    <property type="match status" value="1"/>
</dbReference>
<dbReference type="SMART" id="SM00175">
    <property type="entry name" value="RAB"/>
    <property type="match status" value="1"/>
</dbReference>
<dbReference type="PRINTS" id="PR00449">
    <property type="entry name" value="RASTRNSFRMNG"/>
</dbReference>
<name>A0AAU9KK03_9CILI</name>
<dbReference type="AlphaFoldDB" id="A0AAU9KK03"/>
<dbReference type="SMART" id="SM00173">
    <property type="entry name" value="RAS"/>
    <property type="match status" value="1"/>
</dbReference>
<keyword evidence="4" id="KW-1185">Reference proteome</keyword>
<proteinExistence type="predicted"/>
<dbReference type="SUPFAM" id="SSF52540">
    <property type="entry name" value="P-loop containing nucleoside triphosphate hydrolases"/>
    <property type="match status" value="1"/>
</dbReference>
<evidence type="ECO:0000313" key="3">
    <source>
        <dbReference type="EMBL" id="CAG9334377.1"/>
    </source>
</evidence>
<dbReference type="InterPro" id="IPR027417">
    <property type="entry name" value="P-loop_NTPase"/>
</dbReference>
<accession>A0AAU9KK03</accession>
<evidence type="ECO:0000256" key="1">
    <source>
        <dbReference type="ARBA" id="ARBA00022741"/>
    </source>
</evidence>
<dbReference type="Gene3D" id="3.40.50.300">
    <property type="entry name" value="P-loop containing nucleotide triphosphate hydrolases"/>
    <property type="match status" value="1"/>
</dbReference>
<comment type="caution">
    <text evidence="3">The sequence shown here is derived from an EMBL/GenBank/DDBJ whole genome shotgun (WGS) entry which is preliminary data.</text>
</comment>
<protein>
    <submittedName>
        <fullName evidence="3">Uncharacterized protein</fullName>
    </submittedName>
</protein>
<dbReference type="CDD" id="cd00154">
    <property type="entry name" value="Rab"/>
    <property type="match status" value="1"/>
</dbReference>
<dbReference type="FunFam" id="3.40.50.300:FF:001447">
    <property type="entry name" value="Ras-related protein Rab-1B"/>
    <property type="match status" value="1"/>
</dbReference>
<dbReference type="InterPro" id="IPR001806">
    <property type="entry name" value="Small_GTPase"/>
</dbReference>
<dbReference type="PANTHER" id="PTHR47977">
    <property type="entry name" value="RAS-RELATED PROTEIN RAB"/>
    <property type="match status" value="1"/>
</dbReference>
<evidence type="ECO:0000256" key="2">
    <source>
        <dbReference type="ARBA" id="ARBA00023134"/>
    </source>
</evidence>
<keyword evidence="2" id="KW-0342">GTP-binding</keyword>
<gene>
    <name evidence="3" type="ORF">BSTOLATCC_MIC60996</name>
</gene>
<dbReference type="GO" id="GO:0005525">
    <property type="term" value="F:GTP binding"/>
    <property type="evidence" value="ECO:0007669"/>
    <property type="project" value="UniProtKB-KW"/>
</dbReference>